<dbReference type="Pfam" id="PF04545">
    <property type="entry name" value="Sigma70_r4"/>
    <property type="match status" value="1"/>
</dbReference>
<accession>A0A2T4UHT8</accession>
<dbReference type="InterPro" id="IPR007630">
    <property type="entry name" value="RNA_pol_sigma70_r4"/>
</dbReference>
<keyword evidence="5" id="KW-0804">Transcription</keyword>
<dbReference type="Pfam" id="PF04542">
    <property type="entry name" value="Sigma70_r2"/>
    <property type="match status" value="1"/>
</dbReference>
<evidence type="ECO:0000259" key="6">
    <source>
        <dbReference type="Pfam" id="PF04542"/>
    </source>
</evidence>
<feature type="domain" description="RNA polymerase sigma-70 region 2" evidence="6">
    <location>
        <begin position="55"/>
        <end position="120"/>
    </location>
</feature>
<dbReference type="InterPro" id="IPR039425">
    <property type="entry name" value="RNA_pol_sigma-70-like"/>
</dbReference>
<keyword evidence="4" id="KW-0238">DNA-binding</keyword>
<comment type="similarity">
    <text evidence="1">Belongs to the sigma-70 factor family. ECF subfamily.</text>
</comment>
<evidence type="ECO:0000313" key="9">
    <source>
        <dbReference type="Proteomes" id="UP000240739"/>
    </source>
</evidence>
<dbReference type="GO" id="GO:0003677">
    <property type="term" value="F:DNA binding"/>
    <property type="evidence" value="ECO:0007669"/>
    <property type="project" value="UniProtKB-KW"/>
</dbReference>
<dbReference type="NCBIfam" id="TIGR02937">
    <property type="entry name" value="sigma70-ECF"/>
    <property type="match status" value="1"/>
</dbReference>
<dbReference type="GO" id="GO:0016987">
    <property type="term" value="F:sigma factor activity"/>
    <property type="evidence" value="ECO:0007669"/>
    <property type="project" value="UniProtKB-KW"/>
</dbReference>
<sequence>MRQKCWGTSSRHDQFRVPARTPEVRWLPTSSPQRRERRIAEGLRRGDEQALEALHEAVGRTVFGYLVQTLGDRGRAEDVFQQVLTEVWRRGDQFDAQRGSLLAWVMTITRSRAIDELRRRVPEPTDPQEMPVETVVDRGTDPDVLVERWTVADLLARLPQEEAELLRLRFHADLSQSEIAERTGLPLGTVKTRMVRGLRRLADLADDALAPAPAAAAAHASIELAPVPVVAATAQAAGSEAPA</sequence>
<dbReference type="SUPFAM" id="SSF88946">
    <property type="entry name" value="Sigma2 domain of RNA polymerase sigma factors"/>
    <property type="match status" value="1"/>
</dbReference>
<dbReference type="InterPro" id="IPR014284">
    <property type="entry name" value="RNA_pol_sigma-70_dom"/>
</dbReference>
<dbReference type="InterPro" id="IPR013325">
    <property type="entry name" value="RNA_pol_sigma_r2"/>
</dbReference>
<dbReference type="Proteomes" id="UP000240739">
    <property type="component" value="Unassembled WGS sequence"/>
</dbReference>
<gene>
    <name evidence="8" type="ORF">C7Y72_03545</name>
</gene>
<evidence type="ECO:0000256" key="4">
    <source>
        <dbReference type="ARBA" id="ARBA00023125"/>
    </source>
</evidence>
<organism evidence="8 9">
    <name type="scientific">Paraconexibacter algicola</name>
    <dbReference type="NCBI Taxonomy" id="2133960"/>
    <lineage>
        <taxon>Bacteria</taxon>
        <taxon>Bacillati</taxon>
        <taxon>Actinomycetota</taxon>
        <taxon>Thermoleophilia</taxon>
        <taxon>Solirubrobacterales</taxon>
        <taxon>Paraconexibacteraceae</taxon>
        <taxon>Paraconexibacter</taxon>
    </lineage>
</organism>
<evidence type="ECO:0000313" key="8">
    <source>
        <dbReference type="EMBL" id="PTL58787.1"/>
    </source>
</evidence>
<keyword evidence="3" id="KW-0731">Sigma factor</keyword>
<protein>
    <recommendedName>
        <fullName evidence="10">Sigma-70 family RNA polymerase sigma factor</fullName>
    </recommendedName>
</protein>
<evidence type="ECO:0000259" key="7">
    <source>
        <dbReference type="Pfam" id="PF04545"/>
    </source>
</evidence>
<dbReference type="InterPro" id="IPR036388">
    <property type="entry name" value="WH-like_DNA-bd_sf"/>
</dbReference>
<comment type="caution">
    <text evidence="8">The sequence shown here is derived from an EMBL/GenBank/DDBJ whole genome shotgun (WGS) entry which is preliminary data.</text>
</comment>
<keyword evidence="9" id="KW-1185">Reference proteome</keyword>
<keyword evidence="2" id="KW-0805">Transcription regulation</keyword>
<feature type="domain" description="RNA polymerase sigma-70 region 4" evidence="7">
    <location>
        <begin position="154"/>
        <end position="201"/>
    </location>
</feature>
<dbReference type="CDD" id="cd06171">
    <property type="entry name" value="Sigma70_r4"/>
    <property type="match status" value="1"/>
</dbReference>
<evidence type="ECO:0000256" key="3">
    <source>
        <dbReference type="ARBA" id="ARBA00023082"/>
    </source>
</evidence>
<reference evidence="8 9" key="1">
    <citation type="submission" date="2018-03" db="EMBL/GenBank/DDBJ databases">
        <title>Aquarubrobacter algicola gen. nov., sp. nov., a novel actinobacterium isolated from shallow eutrophic lake during the end of cyanobacterial harmful algal blooms.</title>
        <authorList>
            <person name="Chun S.J."/>
        </authorList>
    </citation>
    <scope>NUCLEOTIDE SEQUENCE [LARGE SCALE GENOMIC DNA]</scope>
    <source>
        <strain evidence="8 9">Seoho-28</strain>
    </source>
</reference>
<dbReference type="EMBL" id="PYYB01000001">
    <property type="protein sequence ID" value="PTL58787.1"/>
    <property type="molecule type" value="Genomic_DNA"/>
</dbReference>
<proteinExistence type="inferred from homology"/>
<dbReference type="AlphaFoldDB" id="A0A2T4UHT8"/>
<dbReference type="InterPro" id="IPR007627">
    <property type="entry name" value="RNA_pol_sigma70_r2"/>
</dbReference>
<dbReference type="Gene3D" id="1.10.10.10">
    <property type="entry name" value="Winged helix-like DNA-binding domain superfamily/Winged helix DNA-binding domain"/>
    <property type="match status" value="1"/>
</dbReference>
<dbReference type="GO" id="GO:0006352">
    <property type="term" value="P:DNA-templated transcription initiation"/>
    <property type="evidence" value="ECO:0007669"/>
    <property type="project" value="InterPro"/>
</dbReference>
<evidence type="ECO:0000256" key="5">
    <source>
        <dbReference type="ARBA" id="ARBA00023163"/>
    </source>
</evidence>
<dbReference type="InterPro" id="IPR013324">
    <property type="entry name" value="RNA_pol_sigma_r3/r4-like"/>
</dbReference>
<evidence type="ECO:0000256" key="1">
    <source>
        <dbReference type="ARBA" id="ARBA00010641"/>
    </source>
</evidence>
<dbReference type="PANTHER" id="PTHR43133:SF62">
    <property type="entry name" value="RNA POLYMERASE SIGMA FACTOR SIGZ"/>
    <property type="match status" value="1"/>
</dbReference>
<dbReference type="SUPFAM" id="SSF88659">
    <property type="entry name" value="Sigma3 and sigma4 domains of RNA polymerase sigma factors"/>
    <property type="match status" value="1"/>
</dbReference>
<dbReference type="PANTHER" id="PTHR43133">
    <property type="entry name" value="RNA POLYMERASE ECF-TYPE SIGMA FACTO"/>
    <property type="match status" value="1"/>
</dbReference>
<dbReference type="Gene3D" id="1.10.1740.10">
    <property type="match status" value="1"/>
</dbReference>
<name>A0A2T4UHT8_9ACTN</name>
<evidence type="ECO:0008006" key="10">
    <source>
        <dbReference type="Google" id="ProtNLM"/>
    </source>
</evidence>
<evidence type="ECO:0000256" key="2">
    <source>
        <dbReference type="ARBA" id="ARBA00023015"/>
    </source>
</evidence>